<organism evidence="2 3">
    <name type="scientific">Lachnospira pectinoschiza</name>
    <dbReference type="NCBI Taxonomy" id="28052"/>
    <lineage>
        <taxon>Bacteria</taxon>
        <taxon>Bacillati</taxon>
        <taxon>Bacillota</taxon>
        <taxon>Clostridia</taxon>
        <taxon>Lachnospirales</taxon>
        <taxon>Lachnospiraceae</taxon>
        <taxon>Lachnospira</taxon>
    </lineage>
</organism>
<dbReference type="RefSeq" id="WP_074522186.1">
    <property type="nucleotide sequence ID" value="NZ_FNHZ01000009.1"/>
</dbReference>
<gene>
    <name evidence="2" type="ORF">SAMN05216544_2217</name>
</gene>
<feature type="transmembrane region" description="Helical" evidence="1">
    <location>
        <begin position="464"/>
        <end position="486"/>
    </location>
</feature>
<accession>A0A1G9ZQG3</accession>
<sequence>MKLKVGKVILAVAMLVAILVTSVVPVVYAQILAPELYDEEKDKSVALIGYTVQEDLAEAAWGIKSGEGQVVTTGVTKDVKARTSGIPYKKASKKIDIGVQNMVYKDEFVFADIIDDNADAFTSMTFEPAKYTITEVYTFSNYSFSTTGVSKTASTSDEAVVEVKEALKLEALSKLGIVTSDSVELSADNLLVSLADETEITGDSETNSCTVLSDVSVVVNGTITVITRKELTELPEGYSQVVVLEDEVYANNKDYKIIVDKKESDGTHTVTEVTANPNKIAEEERFGSFYTMTKDISGNTSFYLAMKTVNESNNNLNQDMFIYTEDTSSTSEYLYLPRVTDPYHDDIVFKQIEEPSTEEAKMALASVVEDNEFKSIAFLNIEVDGGIPEVDNAIKFRVAVPSDIGENVTYKVLRYHDGKVDVLDTTIENGFIVFESDKFSDYQLVYTDKVESENSNSGVDGADYANVSLFIVIAVISALAVLGIVIREKTFKEEN</sequence>
<evidence type="ECO:0000313" key="2">
    <source>
        <dbReference type="EMBL" id="SDN23619.1"/>
    </source>
</evidence>
<evidence type="ECO:0000313" key="3">
    <source>
        <dbReference type="Proteomes" id="UP000187651"/>
    </source>
</evidence>
<proteinExistence type="predicted"/>
<dbReference type="EMBL" id="FNHZ01000009">
    <property type="protein sequence ID" value="SDN23619.1"/>
    <property type="molecule type" value="Genomic_DNA"/>
</dbReference>
<keyword evidence="1" id="KW-1133">Transmembrane helix</keyword>
<dbReference type="Proteomes" id="UP000187651">
    <property type="component" value="Unassembled WGS sequence"/>
</dbReference>
<dbReference type="OrthoDB" id="107551at2"/>
<reference evidence="3" key="1">
    <citation type="submission" date="2016-10" db="EMBL/GenBank/DDBJ databases">
        <authorList>
            <person name="Varghese N."/>
            <person name="Submissions S."/>
        </authorList>
    </citation>
    <scope>NUCLEOTIDE SEQUENCE [LARGE SCALE GENOMIC DNA]</scope>
    <source>
        <strain evidence="3">M83</strain>
    </source>
</reference>
<protein>
    <submittedName>
        <fullName evidence="2">Uncharacterized protein</fullName>
    </submittedName>
</protein>
<dbReference type="AlphaFoldDB" id="A0A1G9ZQG3"/>
<name>A0A1G9ZQG3_9FIRM</name>
<keyword evidence="1" id="KW-0472">Membrane</keyword>
<keyword evidence="1" id="KW-0812">Transmembrane</keyword>
<evidence type="ECO:0000256" key="1">
    <source>
        <dbReference type="SAM" id="Phobius"/>
    </source>
</evidence>
<keyword evidence="3" id="KW-1185">Reference proteome</keyword>